<evidence type="ECO:0000313" key="3">
    <source>
        <dbReference type="Proteomes" id="UP000294678"/>
    </source>
</evidence>
<dbReference type="PROSITE" id="PS51257">
    <property type="entry name" value="PROKAR_LIPOPROTEIN"/>
    <property type="match status" value="1"/>
</dbReference>
<dbReference type="RefSeq" id="WP_134113832.1">
    <property type="nucleotide sequence ID" value="NZ_SOBG01000010.1"/>
</dbReference>
<accession>A0AA46DX42</accession>
<sequence>MNKKLIFIILISLLLISCTNVRKATEKLTLTNIQNETEVNPQPIPKFENITEYIKPSYRKVSWDEVRRKEYLRESTHLDPKMRDIILHGDVRVGMYKEDVLASIGGTDNKIKKITDFGIKEEWIYDDKILYFENGILKDIKNIQKNN</sequence>
<comment type="caution">
    <text evidence="2">The sequence shown here is derived from an EMBL/GenBank/DDBJ whole genome shotgun (WGS) entry which is preliminary data.</text>
</comment>
<reference evidence="2 3" key="1">
    <citation type="submission" date="2019-03" db="EMBL/GenBank/DDBJ databases">
        <title>Genomic Encyclopedia of Type Strains, Phase IV (KMG-IV): sequencing the most valuable type-strain genomes for metagenomic binning, comparative biology and taxonomic classification.</title>
        <authorList>
            <person name="Goeker M."/>
        </authorList>
    </citation>
    <scope>NUCLEOTIDE SEQUENCE [LARGE SCALE GENOMIC DNA]</scope>
    <source>
        <strain evidence="2 3">DSM 100055</strain>
    </source>
</reference>
<evidence type="ECO:0000313" key="2">
    <source>
        <dbReference type="EMBL" id="TDT67419.1"/>
    </source>
</evidence>
<proteinExistence type="predicted"/>
<dbReference type="Proteomes" id="UP000294678">
    <property type="component" value="Unassembled WGS sequence"/>
</dbReference>
<keyword evidence="3" id="KW-1185">Reference proteome</keyword>
<keyword evidence="1" id="KW-0732">Signal</keyword>
<feature type="chain" id="PRO_5041405182" evidence="1">
    <location>
        <begin position="25"/>
        <end position="147"/>
    </location>
</feature>
<name>A0AA46DX42_9FUSO</name>
<dbReference type="AlphaFoldDB" id="A0AA46DX42"/>
<evidence type="ECO:0000256" key="1">
    <source>
        <dbReference type="SAM" id="SignalP"/>
    </source>
</evidence>
<protein>
    <submittedName>
        <fullName evidence="2">Uncharacterized protein</fullName>
    </submittedName>
</protein>
<dbReference type="EMBL" id="SOBG01000010">
    <property type="protein sequence ID" value="TDT67419.1"/>
    <property type="molecule type" value="Genomic_DNA"/>
</dbReference>
<gene>
    <name evidence="2" type="ORF">EV215_1976</name>
</gene>
<organism evidence="2 3">
    <name type="scientific">Hypnocyclicus thermotrophus</name>
    <dbReference type="NCBI Taxonomy" id="1627895"/>
    <lineage>
        <taxon>Bacteria</taxon>
        <taxon>Fusobacteriati</taxon>
        <taxon>Fusobacteriota</taxon>
        <taxon>Fusobacteriia</taxon>
        <taxon>Fusobacteriales</taxon>
        <taxon>Fusobacteriaceae</taxon>
        <taxon>Hypnocyclicus</taxon>
    </lineage>
</organism>
<feature type="signal peptide" evidence="1">
    <location>
        <begin position="1"/>
        <end position="24"/>
    </location>
</feature>